<organism evidence="2 3">
    <name type="scientific">Plasmodium ovale curtisi</name>
    <dbReference type="NCBI Taxonomy" id="864141"/>
    <lineage>
        <taxon>Eukaryota</taxon>
        <taxon>Sar</taxon>
        <taxon>Alveolata</taxon>
        <taxon>Apicomplexa</taxon>
        <taxon>Aconoidasida</taxon>
        <taxon>Haemosporida</taxon>
        <taxon>Plasmodiidae</taxon>
        <taxon>Plasmodium</taxon>
        <taxon>Plasmodium (Plasmodium)</taxon>
    </lineage>
</organism>
<accession>A0A1A8WM14</accession>
<evidence type="ECO:0000313" key="2">
    <source>
        <dbReference type="EMBL" id="SBS92351.1"/>
    </source>
</evidence>
<sequence>MKEDSDRSDFFSLEKDVSNLYKKDNYMKHCLVSNHIEPIALDDEIHILKKEEQKTFNLTDILRSLENKKEGKGEGDGEKSDVIFPEYVENEITENVEEEPDRINYGVYLHEVNIIDNTCYNSFSTNIIDTCSNPICIQGDMYIRNVVHFEDLSPYKSMYAVHKVEWFLGLDINDSQIHEIVPISQGMCFQIPFESLGKYIFCKAYRYIYVNSELQKRGKNTVFDPHTCAAKPVKFRADPKYVQVCSITSKGPVLISIDTAFKTLTHLCNNNYSVNVIVEDPLNNLCNLSSNSSSDDDCTLTTLSNSMREETEGRRFVATLTVNFNEVKIFIPSTETTDKNGGENGKAPSKQTPKSLDNANRKVSHKLNNAGENALEHNFFPVHDFYSSKNGQSLSLEEIRNSPDAQELEGKVMVKRQPEADNGGKNGQRAFCEGDLIFNLYEVEFRLSGKEDCIIINVGNNFQTSFRSVKYKMITIKPVESNTCVNDLWVILLTFKSAHKYKKIFQKHAKRIYTNTNISFVQNMLNEYLTKSEVLNAATCHICDALMRMRYGDTAIYFLFHLSLPRCTWVCISITFDKNENPLLNGIFLI</sequence>
<feature type="region of interest" description="Disordered" evidence="1">
    <location>
        <begin position="334"/>
        <end position="358"/>
    </location>
</feature>
<name>A0A1A8WM14_PLAOA</name>
<feature type="compositionally biased region" description="Polar residues" evidence="1">
    <location>
        <begin position="349"/>
        <end position="358"/>
    </location>
</feature>
<dbReference type="EMBL" id="FLQV01000424">
    <property type="protein sequence ID" value="SBS92351.1"/>
    <property type="molecule type" value="Genomic_DNA"/>
</dbReference>
<reference evidence="3" key="1">
    <citation type="submission" date="2016-05" db="EMBL/GenBank/DDBJ databases">
        <authorList>
            <person name="Naeem Raeece"/>
        </authorList>
    </citation>
    <scope>NUCLEOTIDE SEQUENCE [LARGE SCALE GENOMIC DNA]</scope>
</reference>
<proteinExistence type="predicted"/>
<evidence type="ECO:0000256" key="1">
    <source>
        <dbReference type="SAM" id="MobiDB-lite"/>
    </source>
</evidence>
<dbReference type="AlphaFoldDB" id="A0A1A8WM14"/>
<evidence type="ECO:0000313" key="3">
    <source>
        <dbReference type="Proteomes" id="UP000078546"/>
    </source>
</evidence>
<dbReference type="Proteomes" id="UP000078546">
    <property type="component" value="Unassembled WGS sequence"/>
</dbReference>
<protein>
    <submittedName>
        <fullName evidence="2">Uncharacterized protein</fullName>
    </submittedName>
</protein>
<gene>
    <name evidence="2" type="ORF">POVCU1_022660</name>
</gene>